<evidence type="ECO:0000259" key="6">
    <source>
        <dbReference type="SMART" id="SM00912"/>
    </source>
</evidence>
<evidence type="ECO:0000256" key="5">
    <source>
        <dbReference type="SAM" id="SignalP"/>
    </source>
</evidence>
<dbReference type="PANTHER" id="PTHR12338:SF8">
    <property type="entry name" value="HEME_HEMOPEXIN-BINDING PROTEIN"/>
    <property type="match status" value="1"/>
</dbReference>
<evidence type="ECO:0000313" key="7">
    <source>
        <dbReference type="EMBL" id="MCS0633814.1"/>
    </source>
</evidence>
<dbReference type="RefSeq" id="WP_259452760.1">
    <property type="nucleotide sequence ID" value="NZ_CP119520.1"/>
</dbReference>
<dbReference type="SUPFAM" id="SSF51126">
    <property type="entry name" value="Pectin lyase-like"/>
    <property type="match status" value="1"/>
</dbReference>
<organism evidence="7 8">
    <name type="scientific">Telluria mixta</name>
    <dbReference type="NCBI Taxonomy" id="34071"/>
    <lineage>
        <taxon>Bacteria</taxon>
        <taxon>Pseudomonadati</taxon>
        <taxon>Pseudomonadota</taxon>
        <taxon>Betaproteobacteria</taxon>
        <taxon>Burkholderiales</taxon>
        <taxon>Oxalobacteraceae</taxon>
        <taxon>Telluria group</taxon>
        <taxon>Telluria</taxon>
    </lineage>
</organism>
<dbReference type="InterPro" id="IPR050909">
    <property type="entry name" value="Bact_Autotransporter_VF"/>
</dbReference>
<dbReference type="Proteomes" id="UP001165263">
    <property type="component" value="Unassembled WGS sequence"/>
</dbReference>
<feature type="domain" description="Filamentous haemagglutinin FhaB/tRNA nuclease CdiA-like TPS" evidence="6">
    <location>
        <begin position="22"/>
        <end position="133"/>
    </location>
</feature>
<feature type="chain" id="PRO_5045368467" evidence="5">
    <location>
        <begin position="25"/>
        <end position="1373"/>
    </location>
</feature>
<dbReference type="InterPro" id="IPR012334">
    <property type="entry name" value="Pectin_lyas_fold"/>
</dbReference>
<dbReference type="InterPro" id="IPR011050">
    <property type="entry name" value="Pectin_lyase_fold/virulence"/>
</dbReference>
<dbReference type="SMART" id="SM00912">
    <property type="entry name" value="Haemagg_act"/>
    <property type="match status" value="1"/>
</dbReference>
<evidence type="ECO:0000256" key="1">
    <source>
        <dbReference type="ARBA" id="ARBA00004613"/>
    </source>
</evidence>
<comment type="caution">
    <text evidence="7">The sequence shown here is derived from an EMBL/GenBank/DDBJ whole genome shotgun (WGS) entry which is preliminary data.</text>
</comment>
<protein>
    <submittedName>
        <fullName evidence="7">Filamentous hemagglutinin N-terminal domain-containing protein</fullName>
    </submittedName>
</protein>
<sequence>MTSSIQRRLGALLLAACYCATGSAAPTLPQVVAGQATFNQQGNVFSITNTPGAIINWQSFNIGAGEVARFIQQNADSAVLNRVLGQDPSKILGALQSNGKVFLINPNGILFGQGARVDVNGLVASTLNISDADFQAGRKRFQAGAKERNEGTVRNEGTIATPSGGQVFLIAPHVENTGLVTAPNGDVILAAGHSVQLVDSNDPDLRVELAAPAGQAVNLGQVIAQGGRIGIYGALVNQRGVVNADSAVMGANGRVVLKASRAVALDAGSVTRAAGNAGADGGTVQVLGQQVDIAAGAGVDASGRNGGTVLVGGDWQGGGKVMRAQNTSVAHGAVIRADGSAGNGGKVVLWSDGATAAHGVVSARGSAAGGKVETSGHALDVDGIAVDASGSKGRNGTWLLDPYDIEVVAGGTANANDVKTSTGGTSTGVTRVAPATLTAAGTDVILQAQHDLTVTDALDATGSVRAQAGNDIRVNAQVSAGGDLDFRAQNAFTLGANGLLKTGNYIDISANQITLAGSIAGSGQLPILTLTSADPGRAISIGSGTGSKGALALDASSLQRLSGNLFEINVGNSAHTGTVSVDSALTAATNVVLENAGDIHIGAPVDLSANAASRFIASQYASGGLIDVAGTVKAAKSVLLQGDRLAIGATVSAGGVKLQPNSAGTHMVIGGTSAGDGFTLGQAALSNVQTADLTIGGLAGGWGGIDVDGAASFAGAKLTLDAGNGELAIKAPLSATGTLALTSNLGIYERDTGIVKAGNVALRGGQVVFTGANVIGTLSGSASGNLFHVVNQGGLRIGTVDGMSGIAAPNASVQFVSGGLLMLDAGIAGGADATLDAAGIAGSGLLQAGTLALKSSAGIGTTTTPLNTRTGTLTASNQGTGSLPINVANDGPLLLRRAVQDGQGNGGAIVVDSVGGMTVPAFDVTDGAGEVRTNSGDISLTTHSPLTIHGRVATTSGNVRLLADNGGAVTISSSARVMSVSGNVSVTGGSTEIAADSISVSSPDKLQVNTNGTGTPTPNPTPTLDACLANRTTAGCAPVLAAAVQACTANPSGPRCGEILPTYETCSAQPTAPGCAPIIKEHDAITACMADPKAPGCATTLPVYDVCKTAPSTYGCSVVIKEHDAISACIADPKAPGCTTTLPPLDQCRADGSAYGCAAVLARARFDACLANPSGAGCGDVLPKLDVCKLTPSLEGCTQVLALGFQACLANPHDPGCSGILPTLTQCQGNSKLPGCEVVLPTLAQCIGSPSLQGCDVRLPSLAVCAAAPSTAGCEAVLPTASFCSTHPGDAVCVVFGGGTGTGQNAQGTPVAQAVQTVVQLINTSTPTIAGSGAGKSDKDAAAGKPAERLSGLAQVEQSGVKNEKPATKTYCN</sequence>
<feature type="region of interest" description="Disordered" evidence="4">
    <location>
        <begin position="1329"/>
        <end position="1373"/>
    </location>
</feature>
<feature type="compositionally biased region" description="Basic and acidic residues" evidence="4">
    <location>
        <begin position="1336"/>
        <end position="1348"/>
    </location>
</feature>
<dbReference type="NCBIfam" id="TIGR01901">
    <property type="entry name" value="adhes_NPXG"/>
    <property type="match status" value="1"/>
</dbReference>
<keyword evidence="8" id="KW-1185">Reference proteome</keyword>
<proteinExistence type="predicted"/>
<keyword evidence="2" id="KW-0964">Secreted</keyword>
<dbReference type="Pfam" id="PF05860">
    <property type="entry name" value="TPS"/>
    <property type="match status" value="1"/>
</dbReference>
<evidence type="ECO:0000256" key="3">
    <source>
        <dbReference type="ARBA" id="ARBA00022729"/>
    </source>
</evidence>
<evidence type="ECO:0000313" key="8">
    <source>
        <dbReference type="Proteomes" id="UP001165263"/>
    </source>
</evidence>
<dbReference type="EMBL" id="JANUHC010000018">
    <property type="protein sequence ID" value="MCS0633814.1"/>
    <property type="molecule type" value="Genomic_DNA"/>
</dbReference>
<feature type="signal peptide" evidence="5">
    <location>
        <begin position="1"/>
        <end position="24"/>
    </location>
</feature>
<dbReference type="InterPro" id="IPR008638">
    <property type="entry name" value="FhaB/CdiA-like_TPS"/>
</dbReference>
<evidence type="ECO:0000256" key="4">
    <source>
        <dbReference type="SAM" id="MobiDB-lite"/>
    </source>
</evidence>
<name>A0ABT2CAX7_9BURK</name>
<evidence type="ECO:0000256" key="2">
    <source>
        <dbReference type="ARBA" id="ARBA00022525"/>
    </source>
</evidence>
<gene>
    <name evidence="7" type="ORF">NX786_31200</name>
</gene>
<reference evidence="7" key="1">
    <citation type="submission" date="2022-08" db="EMBL/GenBank/DDBJ databases">
        <title>Reclassification of Massilia species as members of the genera Telluria, Duganella, Pseudoduganella, Mokoshia gen. nov. and Zemynaea gen. nov. using orthogonal and non-orthogonal genome-based approaches.</title>
        <authorList>
            <person name="Bowman J.P."/>
        </authorList>
    </citation>
    <scope>NUCLEOTIDE SEQUENCE</scope>
    <source>
        <strain evidence="7">LMG 11547</strain>
    </source>
</reference>
<dbReference type="PANTHER" id="PTHR12338">
    <property type="entry name" value="AUTOTRANSPORTER"/>
    <property type="match status" value="1"/>
</dbReference>
<comment type="subcellular location">
    <subcellularLocation>
        <location evidence="1">Secreted</location>
    </subcellularLocation>
</comment>
<dbReference type="Gene3D" id="2.160.20.10">
    <property type="entry name" value="Single-stranded right-handed beta-helix, Pectin lyase-like"/>
    <property type="match status" value="1"/>
</dbReference>
<accession>A0ABT2CAX7</accession>
<keyword evidence="3 5" id="KW-0732">Signal</keyword>